<reference evidence="1" key="2">
    <citation type="submission" date="2021-08" db="EMBL/GenBank/DDBJ databases">
        <authorList>
            <person name="Tani A."/>
            <person name="Ola A."/>
            <person name="Ogura Y."/>
            <person name="Katsura K."/>
            <person name="Hayashi T."/>
        </authorList>
    </citation>
    <scope>NUCLEOTIDE SEQUENCE</scope>
    <source>
        <strain evidence="1">DSM 17168</strain>
    </source>
</reference>
<proteinExistence type="predicted"/>
<name>A0ABQ4S9F5_9HYPH</name>
<keyword evidence="2" id="KW-1185">Reference proteome</keyword>
<evidence type="ECO:0000313" key="1">
    <source>
        <dbReference type="EMBL" id="GJD98489.1"/>
    </source>
</evidence>
<evidence type="ECO:0000313" key="2">
    <source>
        <dbReference type="Proteomes" id="UP001055153"/>
    </source>
</evidence>
<reference evidence="1" key="1">
    <citation type="journal article" date="2021" name="Front. Microbiol.">
        <title>Comprehensive Comparative Genomics and Phenotyping of Methylobacterium Species.</title>
        <authorList>
            <person name="Alessa O."/>
            <person name="Ogura Y."/>
            <person name="Fujitani Y."/>
            <person name="Takami H."/>
            <person name="Hayashi T."/>
            <person name="Sahin N."/>
            <person name="Tani A."/>
        </authorList>
    </citation>
    <scope>NUCLEOTIDE SEQUENCE</scope>
    <source>
        <strain evidence="1">DSM 17168</strain>
    </source>
</reference>
<dbReference type="Proteomes" id="UP001055153">
    <property type="component" value="Unassembled WGS sequence"/>
</dbReference>
<comment type="caution">
    <text evidence="1">The sequence shown here is derived from an EMBL/GenBank/DDBJ whole genome shotgun (WGS) entry which is preliminary data.</text>
</comment>
<protein>
    <submittedName>
        <fullName evidence="1">Uncharacterized protein</fullName>
    </submittedName>
</protein>
<dbReference type="EMBL" id="BPQQ01000004">
    <property type="protein sequence ID" value="GJD98489.1"/>
    <property type="molecule type" value="Genomic_DNA"/>
</dbReference>
<gene>
    <name evidence="1" type="ORF">GMJLKIPL_0400</name>
</gene>
<sequence>MTDWNEPAQVVVWPEAEGDEPQDRGTVTLREAVRTARAAPRERRIWIIMADGHILRPGEIAALTAELPPEA</sequence>
<accession>A0ABQ4S9F5</accession>
<dbReference type="RefSeq" id="WP_238233444.1">
    <property type="nucleotide sequence ID" value="NZ_BPQQ01000004.1"/>
</dbReference>
<organism evidence="1 2">
    <name type="scientific">Methylobacterium isbiliense</name>
    <dbReference type="NCBI Taxonomy" id="315478"/>
    <lineage>
        <taxon>Bacteria</taxon>
        <taxon>Pseudomonadati</taxon>
        <taxon>Pseudomonadota</taxon>
        <taxon>Alphaproteobacteria</taxon>
        <taxon>Hyphomicrobiales</taxon>
        <taxon>Methylobacteriaceae</taxon>
        <taxon>Methylobacterium</taxon>
    </lineage>
</organism>